<comment type="caution">
    <text evidence="1">The sequence shown here is derived from an EMBL/GenBank/DDBJ whole genome shotgun (WGS) entry which is preliminary data.</text>
</comment>
<dbReference type="EMBL" id="LUKN01004191">
    <property type="protein sequence ID" value="OAQ96406.1"/>
    <property type="molecule type" value="Genomic_DNA"/>
</dbReference>
<sequence length="69" mass="7787">MLPASDVDRLGAVSDGKDEATLYPKAFQWVTIWQLRHVTNAKGIDRRRSVVPEGYAIELIETSNLMRSI</sequence>
<evidence type="ECO:0000313" key="2">
    <source>
        <dbReference type="Proteomes" id="UP000243081"/>
    </source>
</evidence>
<organism evidence="1 2">
    <name type="scientific">Cordyceps confragosa</name>
    <name type="common">Lecanicillium lecanii</name>
    <dbReference type="NCBI Taxonomy" id="2714763"/>
    <lineage>
        <taxon>Eukaryota</taxon>
        <taxon>Fungi</taxon>
        <taxon>Dikarya</taxon>
        <taxon>Ascomycota</taxon>
        <taxon>Pezizomycotina</taxon>
        <taxon>Sordariomycetes</taxon>
        <taxon>Hypocreomycetidae</taxon>
        <taxon>Hypocreales</taxon>
        <taxon>Cordycipitaceae</taxon>
        <taxon>Akanthomyces</taxon>
    </lineage>
</organism>
<accession>A0A179I0Y3</accession>
<dbReference type="AlphaFoldDB" id="A0A179I0Y3"/>
<keyword evidence="2" id="KW-1185">Reference proteome</keyword>
<proteinExistence type="predicted"/>
<name>A0A179I0Y3_CORDF</name>
<protein>
    <submittedName>
        <fullName evidence="1">Uncharacterized protein</fullName>
    </submittedName>
</protein>
<evidence type="ECO:0000313" key="1">
    <source>
        <dbReference type="EMBL" id="OAQ96406.1"/>
    </source>
</evidence>
<dbReference type="Proteomes" id="UP000243081">
    <property type="component" value="Unassembled WGS sequence"/>
</dbReference>
<reference evidence="1 2" key="1">
    <citation type="submission" date="2016-03" db="EMBL/GenBank/DDBJ databases">
        <title>Fine-scale spatial genetic structure of a fungal parasite of coffee scale insects.</title>
        <authorList>
            <person name="Jackson D."/>
            <person name="Zemenick K.A."/>
            <person name="Malloure B."/>
            <person name="Quandt C.A."/>
            <person name="James T.Y."/>
        </authorList>
    </citation>
    <scope>NUCLEOTIDE SEQUENCE [LARGE SCALE GENOMIC DNA]</scope>
    <source>
        <strain evidence="1 2">UM487</strain>
    </source>
</reference>
<gene>
    <name evidence="1" type="ORF">LLEC1_00894</name>
</gene>